<dbReference type="SMART" id="SM00350">
    <property type="entry name" value="MCM"/>
    <property type="match status" value="1"/>
</dbReference>
<dbReference type="Proteomes" id="UP000308199">
    <property type="component" value="Unassembled WGS sequence"/>
</dbReference>
<dbReference type="InterPro" id="IPR031327">
    <property type="entry name" value="MCM"/>
</dbReference>
<evidence type="ECO:0000256" key="7">
    <source>
        <dbReference type="ARBA" id="ARBA00022741"/>
    </source>
</evidence>
<dbReference type="InterPro" id="IPR012340">
    <property type="entry name" value="NA-bd_OB-fold"/>
</dbReference>
<keyword evidence="15" id="KW-0131">Cell cycle</keyword>
<dbReference type="GO" id="GO:0000727">
    <property type="term" value="P:double-strand break repair via break-induced replication"/>
    <property type="evidence" value="ECO:0007669"/>
    <property type="project" value="TreeGrafter"/>
</dbReference>
<evidence type="ECO:0000313" key="19">
    <source>
        <dbReference type="EMBL" id="THH05037.1"/>
    </source>
</evidence>
<keyword evidence="9" id="KW-0378">Hydrolase</keyword>
<feature type="region of interest" description="Disordered" evidence="17">
    <location>
        <begin position="368"/>
        <end position="420"/>
    </location>
</feature>
<dbReference type="PROSITE" id="PS00847">
    <property type="entry name" value="MCM_1"/>
    <property type="match status" value="1"/>
</dbReference>
<dbReference type="PRINTS" id="PR01657">
    <property type="entry name" value="MCMFAMILY"/>
</dbReference>
<evidence type="ECO:0000256" key="5">
    <source>
        <dbReference type="ARBA" id="ARBA00022705"/>
    </source>
</evidence>
<gene>
    <name evidence="19" type="ORF">EW145_g5091</name>
</gene>
<dbReference type="GO" id="GO:0043138">
    <property type="term" value="F:3'-5' DNA helicase activity"/>
    <property type="evidence" value="ECO:0007669"/>
    <property type="project" value="TreeGrafter"/>
</dbReference>
<dbReference type="InterPro" id="IPR001208">
    <property type="entry name" value="MCM_dom"/>
</dbReference>
<dbReference type="GO" id="GO:0005524">
    <property type="term" value="F:ATP binding"/>
    <property type="evidence" value="ECO:0007669"/>
    <property type="project" value="UniProtKB-KW"/>
</dbReference>
<reference evidence="19 20" key="1">
    <citation type="submission" date="2019-02" db="EMBL/GenBank/DDBJ databases">
        <title>Genome sequencing of the rare red list fungi Phellinidium pouzarii.</title>
        <authorList>
            <person name="Buettner E."/>
            <person name="Kellner H."/>
        </authorList>
    </citation>
    <scope>NUCLEOTIDE SEQUENCE [LARGE SCALE GENOMIC DNA]</scope>
    <source>
        <strain evidence="19 20">DSM 108285</strain>
    </source>
</reference>
<dbReference type="EC" id="3.6.4.12" evidence="3"/>
<keyword evidence="11" id="KW-0862">Zinc</keyword>
<evidence type="ECO:0000256" key="17">
    <source>
        <dbReference type="SAM" id="MobiDB-lite"/>
    </source>
</evidence>
<evidence type="ECO:0000256" key="1">
    <source>
        <dbReference type="ARBA" id="ARBA00004123"/>
    </source>
</evidence>
<feature type="compositionally biased region" description="Basic and acidic residues" evidence="17">
    <location>
        <begin position="248"/>
        <end position="264"/>
    </location>
</feature>
<keyword evidence="14" id="KW-0539">Nucleus</keyword>
<keyword evidence="12" id="KW-0067">ATP-binding</keyword>
<feature type="region of interest" description="Disordered" evidence="17">
    <location>
        <begin position="190"/>
        <end position="210"/>
    </location>
</feature>
<dbReference type="Gene3D" id="3.30.1640.10">
    <property type="entry name" value="mini-chromosome maintenance (MCM) complex, chain A, domain 1"/>
    <property type="match status" value="1"/>
</dbReference>
<dbReference type="FunFam" id="2.20.28.10:FF:000002">
    <property type="entry name" value="DNA helicase"/>
    <property type="match status" value="1"/>
</dbReference>
<comment type="subcellular location">
    <subcellularLocation>
        <location evidence="1">Nucleus</location>
    </subcellularLocation>
</comment>
<evidence type="ECO:0000259" key="18">
    <source>
        <dbReference type="PROSITE" id="PS50051"/>
    </source>
</evidence>
<keyword evidence="8" id="KW-0863">Zinc-finger</keyword>
<dbReference type="AlphaFoldDB" id="A0A4S4L1S5"/>
<dbReference type="Pfam" id="PF23669">
    <property type="entry name" value="WHD_MCM2"/>
    <property type="match status" value="1"/>
</dbReference>
<evidence type="ECO:0000256" key="15">
    <source>
        <dbReference type="ARBA" id="ARBA00023306"/>
    </source>
</evidence>
<feature type="compositionally biased region" description="Basic and acidic residues" evidence="17">
    <location>
        <begin position="194"/>
        <end position="210"/>
    </location>
</feature>
<dbReference type="GO" id="GO:0016787">
    <property type="term" value="F:hydrolase activity"/>
    <property type="evidence" value="ECO:0007669"/>
    <property type="project" value="UniProtKB-KW"/>
</dbReference>
<dbReference type="Gene3D" id="2.20.28.10">
    <property type="match status" value="1"/>
</dbReference>
<dbReference type="FunFam" id="3.40.50.300:FF:000138">
    <property type="entry name" value="DNA helicase"/>
    <property type="match status" value="1"/>
</dbReference>
<evidence type="ECO:0000256" key="12">
    <source>
        <dbReference type="ARBA" id="ARBA00022840"/>
    </source>
</evidence>
<dbReference type="GO" id="GO:0042555">
    <property type="term" value="C:MCM complex"/>
    <property type="evidence" value="ECO:0007669"/>
    <property type="project" value="InterPro"/>
</dbReference>
<dbReference type="PRINTS" id="PR01658">
    <property type="entry name" value="MCMPROTEIN2"/>
</dbReference>
<evidence type="ECO:0000256" key="13">
    <source>
        <dbReference type="ARBA" id="ARBA00023125"/>
    </source>
</evidence>
<keyword evidence="7" id="KW-0547">Nucleotide-binding</keyword>
<evidence type="ECO:0000256" key="8">
    <source>
        <dbReference type="ARBA" id="ARBA00022771"/>
    </source>
</evidence>
<name>A0A4S4L1S5_9AGAM</name>
<keyword evidence="13" id="KW-0238">DNA-binding</keyword>
<dbReference type="Gene3D" id="3.40.50.300">
    <property type="entry name" value="P-loop containing nucleotide triphosphate hydrolases"/>
    <property type="match status" value="1"/>
</dbReference>
<dbReference type="PROSITE" id="PS50051">
    <property type="entry name" value="MCM_2"/>
    <property type="match status" value="1"/>
</dbReference>
<comment type="caution">
    <text evidence="19">The sequence shown here is derived from an EMBL/GenBank/DDBJ whole genome shotgun (WGS) entry which is preliminary data.</text>
</comment>
<dbReference type="InterPro" id="IPR059098">
    <property type="entry name" value="WHD_MCM2"/>
</dbReference>
<dbReference type="PANTHER" id="PTHR11630:SF44">
    <property type="entry name" value="DNA REPLICATION LICENSING FACTOR MCM2"/>
    <property type="match status" value="1"/>
</dbReference>
<dbReference type="Pfam" id="PF00493">
    <property type="entry name" value="MCM"/>
    <property type="match status" value="1"/>
</dbReference>
<proteinExistence type="inferred from homology"/>
<dbReference type="GO" id="GO:0006279">
    <property type="term" value="P:premeiotic DNA replication"/>
    <property type="evidence" value="ECO:0007669"/>
    <property type="project" value="UniProtKB-ARBA"/>
</dbReference>
<evidence type="ECO:0000256" key="9">
    <source>
        <dbReference type="ARBA" id="ARBA00022801"/>
    </source>
</evidence>
<dbReference type="EMBL" id="SGPK01000291">
    <property type="protein sequence ID" value="THH05037.1"/>
    <property type="molecule type" value="Genomic_DNA"/>
</dbReference>
<dbReference type="InterPro" id="IPR041562">
    <property type="entry name" value="MCM_lid"/>
</dbReference>
<protein>
    <recommendedName>
        <fullName evidence="4">DNA replication licensing factor MCM2</fullName>
        <ecNumber evidence="3">3.6.4.12</ecNumber>
    </recommendedName>
    <alternativeName>
        <fullName evidence="16">DNA replication licensing factor mcm2</fullName>
    </alternativeName>
</protein>
<dbReference type="InterPro" id="IPR008045">
    <property type="entry name" value="MCM2"/>
</dbReference>
<keyword evidence="10" id="KW-0347">Helicase</keyword>
<dbReference type="InterPro" id="IPR018525">
    <property type="entry name" value="MCM_CS"/>
</dbReference>
<organism evidence="19 20">
    <name type="scientific">Phellinidium pouzarii</name>
    <dbReference type="NCBI Taxonomy" id="167371"/>
    <lineage>
        <taxon>Eukaryota</taxon>
        <taxon>Fungi</taxon>
        <taxon>Dikarya</taxon>
        <taxon>Basidiomycota</taxon>
        <taxon>Agaricomycotina</taxon>
        <taxon>Agaricomycetes</taxon>
        <taxon>Hymenochaetales</taxon>
        <taxon>Hymenochaetaceae</taxon>
        <taxon>Phellinidium</taxon>
    </lineage>
</organism>
<sequence>MSISIFPVQGHPLPPFESLLIKGVYPPSAPLHLCISFLQSATGQSDRVLFLTPSRQSFAAALQDFNDAWLTENAATGVYARLLSNIAIHYPPSTTHWLLLLSLLKPLSASTSRLASIPYTPSLIILHEPSAFFLSSDAPQTLNLSQYLQLVTTALSTASFFSPHKVIPVVLFDSRLGDLKLPVIQPPLSPSRRLFQDHDHDHDSETPARQERVERFVEKYFDWVGVVVDEHDLQGQRTPPKHSTFDISEERRMGPFKLSLEKHNATRSGKRQRSPSHAPAEVTSTPRTRPLNRRASGSSLPPSSPPAPFLDTDEISDDQEEVKDVDDEPVDEDVEGEDLFGDTLQEDYAPNLQLDTYSEADINDEEEFESMTMGQRRQAERAMAQRDRRENQGRRGARAAARSRAPDLLQSESEEETLDGGLLAGMKRRARRQYDERIEIDDAAGIEAEMPLEQLHDIKANSVAEWISIDRVRQSIARHFRQFLTSYTDEQGNSVHYPLIRNLGENNAESLEVSYTHLADAMAVIAYFLVICPSAMLTIFDEVALSVVLISYPNYERIHSEIHVRITDLPASSSLRDLRRVHLNNLVRVSGVVTRRSGVFPQLKYVKFDCRKCNAVLGPFYQDASKEVSISYCPSCEGKGPFKVNQEQTVYRNYQKMTLQESPGSVPPGRLPRHREVILLWDLIDSAKPGEEIEVIGIYRNNFDASLNSKNGFPVFSTVIEANHINKKEDLFAAFRLTEEDERQIRALARDERIRKRIVKSIAPSIYGHEDIKTAIALSLFGGISKEINRKHRIRGDINVLLLGDPGTAKSQFLKYVEKTAHRAVFTTGQGASAVGLTASVRKDPVTREWTLEGGALVLADKGTCLIDEFDKMNDADRTSIHEAMEQQSISISKAGIVTTLQARCAIVAAANPIRGRYNPTIPFQQNVELTEPILSRFDVLCVVKDSVDPVADELLAKFVVGSHRRSHPHFDAETEEMDVATSLDEDLISQDVLRKYIMYAREKIRPKLFDLDQEKLSRLYADLRRESLATGSVPITVRHLESMIRMAEASAKMHLREYVRGDDIDLAISVTVGSFVSAQKTSIKRTLERGFRKYLTQARDHEELLSFLLGQVVKEKVRYYQAQHHEQPVKVSINVSELDERAKEHDIYDTQPFLRSRLFTANGYRLVDEVIEKAFRPDL</sequence>
<dbReference type="Pfam" id="PF17855">
    <property type="entry name" value="MCM_lid"/>
    <property type="match status" value="1"/>
</dbReference>
<keyword evidence="5" id="KW-0235">DNA replication</keyword>
<dbReference type="GO" id="GO:0017116">
    <property type="term" value="F:single-stranded DNA helicase activity"/>
    <property type="evidence" value="ECO:0007669"/>
    <property type="project" value="TreeGrafter"/>
</dbReference>
<evidence type="ECO:0000256" key="6">
    <source>
        <dbReference type="ARBA" id="ARBA00022723"/>
    </source>
</evidence>
<evidence type="ECO:0000256" key="14">
    <source>
        <dbReference type="ARBA" id="ARBA00023242"/>
    </source>
</evidence>
<dbReference type="InterPro" id="IPR027925">
    <property type="entry name" value="MCM_N"/>
</dbReference>
<feature type="compositionally biased region" description="Acidic residues" evidence="17">
    <location>
        <begin position="311"/>
        <end position="334"/>
    </location>
</feature>
<comment type="similarity">
    <text evidence="2">Belongs to the MCM family.</text>
</comment>
<dbReference type="GO" id="GO:0005656">
    <property type="term" value="C:nuclear pre-replicative complex"/>
    <property type="evidence" value="ECO:0007669"/>
    <property type="project" value="UniProtKB-ARBA"/>
</dbReference>
<dbReference type="Gene3D" id="2.40.50.140">
    <property type="entry name" value="Nucleic acid-binding proteins"/>
    <property type="match status" value="1"/>
</dbReference>
<keyword evidence="6" id="KW-0479">Metal-binding</keyword>
<dbReference type="Pfam" id="PF12619">
    <property type="entry name" value="MCM2_N"/>
    <property type="match status" value="1"/>
</dbReference>
<feature type="domain" description="MCM C-terminal AAA(+) ATPase" evidence="18">
    <location>
        <begin position="754"/>
        <end position="960"/>
    </location>
</feature>
<evidence type="ECO:0000313" key="20">
    <source>
        <dbReference type="Proteomes" id="UP000308199"/>
    </source>
</evidence>
<evidence type="ECO:0000256" key="11">
    <source>
        <dbReference type="ARBA" id="ARBA00022833"/>
    </source>
</evidence>
<dbReference type="OrthoDB" id="844at2759"/>
<dbReference type="InterPro" id="IPR033762">
    <property type="entry name" value="MCM_OB"/>
</dbReference>
<keyword evidence="20" id="KW-1185">Reference proteome</keyword>
<dbReference type="GO" id="GO:0008270">
    <property type="term" value="F:zinc ion binding"/>
    <property type="evidence" value="ECO:0007669"/>
    <property type="project" value="UniProtKB-KW"/>
</dbReference>
<dbReference type="InterPro" id="IPR027417">
    <property type="entry name" value="P-loop_NTPase"/>
</dbReference>
<dbReference type="GO" id="GO:0043596">
    <property type="term" value="C:nuclear replication fork"/>
    <property type="evidence" value="ECO:0007669"/>
    <property type="project" value="UniProtKB-ARBA"/>
</dbReference>
<dbReference type="Pfam" id="PF17207">
    <property type="entry name" value="MCM_OB"/>
    <property type="match status" value="1"/>
</dbReference>
<dbReference type="PANTHER" id="PTHR11630">
    <property type="entry name" value="DNA REPLICATION LICENSING FACTOR MCM FAMILY MEMBER"/>
    <property type="match status" value="1"/>
</dbReference>
<dbReference type="SUPFAM" id="SSF50249">
    <property type="entry name" value="Nucleic acid-binding proteins"/>
    <property type="match status" value="1"/>
</dbReference>
<dbReference type="GO" id="GO:0003697">
    <property type="term" value="F:single-stranded DNA binding"/>
    <property type="evidence" value="ECO:0007669"/>
    <property type="project" value="TreeGrafter"/>
</dbReference>
<evidence type="ECO:0000256" key="16">
    <source>
        <dbReference type="ARBA" id="ARBA00074927"/>
    </source>
</evidence>
<evidence type="ECO:0000256" key="10">
    <source>
        <dbReference type="ARBA" id="ARBA00022806"/>
    </source>
</evidence>
<accession>A0A4S4L1S5</accession>
<dbReference type="Pfam" id="PF14551">
    <property type="entry name" value="MCM_N"/>
    <property type="match status" value="1"/>
</dbReference>
<evidence type="ECO:0000256" key="3">
    <source>
        <dbReference type="ARBA" id="ARBA00012551"/>
    </source>
</evidence>
<dbReference type="GO" id="GO:0031261">
    <property type="term" value="C:DNA replication preinitiation complex"/>
    <property type="evidence" value="ECO:0007669"/>
    <property type="project" value="UniProtKB-ARBA"/>
</dbReference>
<feature type="region of interest" description="Disordered" evidence="17">
    <location>
        <begin position="233"/>
        <end position="334"/>
    </location>
</feature>
<dbReference type="SUPFAM" id="SSF52540">
    <property type="entry name" value="P-loop containing nucleoside triphosphate hydrolases"/>
    <property type="match status" value="1"/>
</dbReference>
<feature type="compositionally biased region" description="Basic and acidic residues" evidence="17">
    <location>
        <begin position="377"/>
        <end position="393"/>
    </location>
</feature>
<evidence type="ECO:0000256" key="4">
    <source>
        <dbReference type="ARBA" id="ARBA00018925"/>
    </source>
</evidence>
<dbReference type="GO" id="GO:1902975">
    <property type="term" value="P:mitotic DNA replication initiation"/>
    <property type="evidence" value="ECO:0007669"/>
    <property type="project" value="TreeGrafter"/>
</dbReference>
<dbReference type="CDD" id="cd17753">
    <property type="entry name" value="MCM2"/>
    <property type="match status" value="1"/>
</dbReference>
<evidence type="ECO:0000256" key="2">
    <source>
        <dbReference type="ARBA" id="ARBA00008010"/>
    </source>
</evidence>